<feature type="non-terminal residue" evidence="1">
    <location>
        <position position="1"/>
    </location>
</feature>
<gene>
    <name evidence="1" type="ORF">B0J13DRAFT_461949</name>
</gene>
<comment type="caution">
    <text evidence="1">The sequence shown here is derived from an EMBL/GenBank/DDBJ whole genome shotgun (WGS) entry which is preliminary data.</text>
</comment>
<dbReference type="Proteomes" id="UP000717696">
    <property type="component" value="Unassembled WGS sequence"/>
</dbReference>
<keyword evidence="2" id="KW-1185">Reference proteome</keyword>
<reference evidence="1" key="1">
    <citation type="journal article" date="2021" name="Nat. Commun.">
        <title>Genetic determinants of endophytism in the Arabidopsis root mycobiome.</title>
        <authorList>
            <person name="Mesny F."/>
            <person name="Miyauchi S."/>
            <person name="Thiergart T."/>
            <person name="Pickel B."/>
            <person name="Atanasova L."/>
            <person name="Karlsson M."/>
            <person name="Huettel B."/>
            <person name="Barry K.W."/>
            <person name="Haridas S."/>
            <person name="Chen C."/>
            <person name="Bauer D."/>
            <person name="Andreopoulos W."/>
            <person name="Pangilinan J."/>
            <person name="LaButti K."/>
            <person name="Riley R."/>
            <person name="Lipzen A."/>
            <person name="Clum A."/>
            <person name="Drula E."/>
            <person name="Henrissat B."/>
            <person name="Kohler A."/>
            <person name="Grigoriev I.V."/>
            <person name="Martin F.M."/>
            <person name="Hacquard S."/>
        </authorList>
    </citation>
    <scope>NUCLEOTIDE SEQUENCE</scope>
    <source>
        <strain evidence="1">MPI-CAGE-AT-0021</strain>
    </source>
</reference>
<dbReference type="AlphaFoldDB" id="A0A9P9I940"/>
<evidence type="ECO:0000313" key="2">
    <source>
        <dbReference type="Proteomes" id="UP000717696"/>
    </source>
</evidence>
<dbReference type="EMBL" id="JAGMUU010000056">
    <property type="protein sequence ID" value="KAH7111482.1"/>
    <property type="molecule type" value="Genomic_DNA"/>
</dbReference>
<accession>A0A9P9I940</accession>
<name>A0A9P9I940_9HYPO</name>
<organism evidence="1 2">
    <name type="scientific">Dactylonectria estremocensis</name>
    <dbReference type="NCBI Taxonomy" id="1079267"/>
    <lineage>
        <taxon>Eukaryota</taxon>
        <taxon>Fungi</taxon>
        <taxon>Dikarya</taxon>
        <taxon>Ascomycota</taxon>
        <taxon>Pezizomycotina</taxon>
        <taxon>Sordariomycetes</taxon>
        <taxon>Hypocreomycetidae</taxon>
        <taxon>Hypocreales</taxon>
        <taxon>Nectriaceae</taxon>
        <taxon>Dactylonectria</taxon>
    </lineage>
</organism>
<dbReference type="OrthoDB" id="4813061at2759"/>
<proteinExistence type="predicted"/>
<evidence type="ECO:0000313" key="1">
    <source>
        <dbReference type="EMBL" id="KAH7111482.1"/>
    </source>
</evidence>
<sequence>VSVISVGWCIYNAFFHPLSSLPGPRLYGATQWPMQWHESAGRLHVIDWGLHEKYGDVVFIAPYVGIGCSPFNSS</sequence>
<protein>
    <submittedName>
        <fullName evidence="1">Uncharacterized protein</fullName>
    </submittedName>
</protein>